<accession>A0A327STA5</accession>
<reference evidence="2 3" key="1">
    <citation type="submission" date="2018-06" db="EMBL/GenBank/DDBJ databases">
        <title>Genomic Encyclopedia of Archaeal and Bacterial Type Strains, Phase II (KMG-II): from individual species to whole genera.</title>
        <authorList>
            <person name="Goeker M."/>
        </authorList>
    </citation>
    <scope>NUCLEOTIDE SEQUENCE [LARGE SCALE GENOMIC DNA]</scope>
    <source>
        <strain evidence="2 3">DSM 14825</strain>
    </source>
</reference>
<protein>
    <submittedName>
        <fullName evidence="2">Uncharacterized protein</fullName>
    </submittedName>
</protein>
<dbReference type="EMBL" id="QLLR01000016">
    <property type="protein sequence ID" value="RAJ28887.1"/>
    <property type="molecule type" value="Genomic_DNA"/>
</dbReference>
<keyword evidence="1" id="KW-0472">Membrane</keyword>
<dbReference type="AlphaFoldDB" id="A0A327STA5"/>
<evidence type="ECO:0000256" key="1">
    <source>
        <dbReference type="SAM" id="Phobius"/>
    </source>
</evidence>
<gene>
    <name evidence="2" type="ORF">LY11_03161</name>
</gene>
<feature type="transmembrane region" description="Helical" evidence="1">
    <location>
        <begin position="12"/>
        <end position="37"/>
    </location>
</feature>
<evidence type="ECO:0000313" key="3">
    <source>
        <dbReference type="Proteomes" id="UP000249754"/>
    </source>
</evidence>
<sequence>MYNNISLEILIFAAVSVVSLCLAYVIGLFVRMAAVYLTMLRDEEIKKEGEL</sequence>
<name>A0A327STA5_9SPHI</name>
<comment type="caution">
    <text evidence="2">The sequence shown here is derived from an EMBL/GenBank/DDBJ whole genome shotgun (WGS) entry which is preliminary data.</text>
</comment>
<keyword evidence="1" id="KW-1133">Transmembrane helix</keyword>
<dbReference type="Proteomes" id="UP000249754">
    <property type="component" value="Unassembled WGS sequence"/>
</dbReference>
<proteinExistence type="predicted"/>
<organism evidence="2 3">
    <name type="scientific">Pedobacter cryoconitis</name>
    <dbReference type="NCBI Taxonomy" id="188932"/>
    <lineage>
        <taxon>Bacteria</taxon>
        <taxon>Pseudomonadati</taxon>
        <taxon>Bacteroidota</taxon>
        <taxon>Sphingobacteriia</taxon>
        <taxon>Sphingobacteriales</taxon>
        <taxon>Sphingobacteriaceae</taxon>
        <taxon>Pedobacter</taxon>
    </lineage>
</organism>
<keyword evidence="1" id="KW-0812">Transmembrane</keyword>
<evidence type="ECO:0000313" key="2">
    <source>
        <dbReference type="EMBL" id="RAJ28887.1"/>
    </source>
</evidence>